<evidence type="ECO:0000256" key="1">
    <source>
        <dbReference type="SAM" id="MobiDB-lite"/>
    </source>
</evidence>
<reference evidence="2 3" key="1">
    <citation type="submission" date="2014-04" db="EMBL/GenBank/DDBJ databases">
        <authorList>
            <consortium name="DOE Joint Genome Institute"/>
            <person name="Kuo A."/>
            <person name="Kohler A."/>
            <person name="Nagy L.G."/>
            <person name="Floudas D."/>
            <person name="Copeland A."/>
            <person name="Barry K.W."/>
            <person name="Cichocki N."/>
            <person name="Veneault-Fourrey C."/>
            <person name="LaButti K."/>
            <person name="Lindquist E.A."/>
            <person name="Lipzen A."/>
            <person name="Lundell T."/>
            <person name="Morin E."/>
            <person name="Murat C."/>
            <person name="Sun H."/>
            <person name="Tunlid A."/>
            <person name="Henrissat B."/>
            <person name="Grigoriev I.V."/>
            <person name="Hibbett D.S."/>
            <person name="Martin F."/>
            <person name="Nordberg H.P."/>
            <person name="Cantor M.N."/>
            <person name="Hua S.X."/>
        </authorList>
    </citation>
    <scope>NUCLEOTIDE SEQUENCE [LARGE SCALE GENOMIC DNA]</scope>
    <source>
        <strain evidence="2 3">Foug A</strain>
    </source>
</reference>
<evidence type="ECO:0000313" key="3">
    <source>
        <dbReference type="Proteomes" id="UP000053989"/>
    </source>
</evidence>
<gene>
    <name evidence="2" type="ORF">SCLCIDRAFT_24546</name>
</gene>
<name>A0A0C3E393_9AGAM</name>
<dbReference type="AlphaFoldDB" id="A0A0C3E393"/>
<dbReference type="InParanoid" id="A0A0C3E393"/>
<accession>A0A0C3E393</accession>
<protein>
    <submittedName>
        <fullName evidence="2">Uncharacterized protein</fullName>
    </submittedName>
</protein>
<organism evidence="2 3">
    <name type="scientific">Scleroderma citrinum Foug A</name>
    <dbReference type="NCBI Taxonomy" id="1036808"/>
    <lineage>
        <taxon>Eukaryota</taxon>
        <taxon>Fungi</taxon>
        <taxon>Dikarya</taxon>
        <taxon>Basidiomycota</taxon>
        <taxon>Agaricomycotina</taxon>
        <taxon>Agaricomycetes</taxon>
        <taxon>Agaricomycetidae</taxon>
        <taxon>Boletales</taxon>
        <taxon>Sclerodermatineae</taxon>
        <taxon>Sclerodermataceae</taxon>
        <taxon>Scleroderma</taxon>
    </lineage>
</organism>
<dbReference type="EMBL" id="KN822038">
    <property type="protein sequence ID" value="KIM62949.1"/>
    <property type="molecule type" value="Genomic_DNA"/>
</dbReference>
<feature type="non-terminal residue" evidence="2">
    <location>
        <position position="1"/>
    </location>
</feature>
<feature type="compositionally biased region" description="Basic and acidic residues" evidence="1">
    <location>
        <begin position="163"/>
        <end position="176"/>
    </location>
</feature>
<reference evidence="3" key="2">
    <citation type="submission" date="2015-01" db="EMBL/GenBank/DDBJ databases">
        <title>Evolutionary Origins and Diversification of the Mycorrhizal Mutualists.</title>
        <authorList>
            <consortium name="DOE Joint Genome Institute"/>
            <consortium name="Mycorrhizal Genomics Consortium"/>
            <person name="Kohler A."/>
            <person name="Kuo A."/>
            <person name="Nagy L.G."/>
            <person name="Floudas D."/>
            <person name="Copeland A."/>
            <person name="Barry K.W."/>
            <person name="Cichocki N."/>
            <person name="Veneault-Fourrey C."/>
            <person name="LaButti K."/>
            <person name="Lindquist E.A."/>
            <person name="Lipzen A."/>
            <person name="Lundell T."/>
            <person name="Morin E."/>
            <person name="Murat C."/>
            <person name="Riley R."/>
            <person name="Ohm R."/>
            <person name="Sun H."/>
            <person name="Tunlid A."/>
            <person name="Henrissat B."/>
            <person name="Grigoriev I.V."/>
            <person name="Hibbett D.S."/>
            <person name="Martin F."/>
        </authorList>
    </citation>
    <scope>NUCLEOTIDE SEQUENCE [LARGE SCALE GENOMIC DNA]</scope>
    <source>
        <strain evidence="3">Foug A</strain>
    </source>
</reference>
<dbReference type="InterPro" id="IPR040521">
    <property type="entry name" value="KDZ"/>
</dbReference>
<dbReference type="Proteomes" id="UP000053989">
    <property type="component" value="Unassembled WGS sequence"/>
</dbReference>
<keyword evidence="3" id="KW-1185">Reference proteome</keyword>
<feature type="region of interest" description="Disordered" evidence="1">
    <location>
        <begin position="150"/>
        <end position="181"/>
    </location>
</feature>
<dbReference type="HOGENOM" id="CLU_056797_2_0_1"/>
<sequence length="268" mass="30842">LEDFETCERVFSSSNATAALIRHASHFHYVQYLELHFSQWDADKYAELSRFLLNNYRQALKLISTNTAELDAYRALHPNENLDFGSWAAEELAYLKAIESEPKQDTLRVMYVEELEKLAKLESALQSSRDDNFLSYNQLSFTPGSGLSHVASTATKRSHAARRAAERRVRSQQDRVEDLEEQLGIEPTRRWTSDQREYVEMREYSRHRQFIRAVEELENLVVQRLFELSKANLASTGAVTSSVNKFPKLLFDGPRLCEMPLKGTTSSP</sequence>
<dbReference type="STRING" id="1036808.A0A0C3E393"/>
<dbReference type="OrthoDB" id="2505969at2759"/>
<dbReference type="Pfam" id="PF18758">
    <property type="entry name" value="KDZ"/>
    <property type="match status" value="1"/>
</dbReference>
<evidence type="ECO:0000313" key="2">
    <source>
        <dbReference type="EMBL" id="KIM62949.1"/>
    </source>
</evidence>
<proteinExistence type="predicted"/>